<feature type="transmembrane region" description="Helical" evidence="7">
    <location>
        <begin position="294"/>
        <end position="312"/>
    </location>
</feature>
<dbReference type="GO" id="GO:0006874">
    <property type="term" value="P:intracellular calcium ion homeostasis"/>
    <property type="evidence" value="ECO:0007669"/>
    <property type="project" value="TreeGrafter"/>
</dbReference>
<dbReference type="EMBL" id="CP029288">
    <property type="protein sequence ID" value="AWR97877.1"/>
    <property type="molecule type" value="Genomic_DNA"/>
</dbReference>
<feature type="transmembrane region" description="Helical" evidence="7">
    <location>
        <begin position="73"/>
        <end position="93"/>
    </location>
</feature>
<dbReference type="OrthoDB" id="10957at2157"/>
<feature type="transmembrane region" description="Helical" evidence="7">
    <location>
        <begin position="269"/>
        <end position="287"/>
    </location>
</feature>
<feature type="transmembrane region" description="Helical" evidence="7">
    <location>
        <begin position="113"/>
        <end position="146"/>
    </location>
</feature>
<dbReference type="Proteomes" id="UP000248410">
    <property type="component" value="Chromosome"/>
</dbReference>
<keyword evidence="5" id="KW-0406">Ion transport</keyword>
<dbReference type="PANTHER" id="PTHR31503:SF36">
    <property type="entry name" value="SODIUM_CALCIUM EXCHANGER MEMBRANE REGION DOMAIN-CONTAINING PROTEIN"/>
    <property type="match status" value="1"/>
</dbReference>
<feature type="domain" description="Sodium/calcium exchanger membrane region" evidence="8">
    <location>
        <begin position="6"/>
        <end position="148"/>
    </location>
</feature>
<dbReference type="GO" id="GO:0016020">
    <property type="term" value="C:membrane"/>
    <property type="evidence" value="ECO:0007669"/>
    <property type="project" value="InterPro"/>
</dbReference>
<keyword evidence="10" id="KW-1185">Reference proteome</keyword>
<keyword evidence="4 7" id="KW-1133">Transmembrane helix</keyword>
<evidence type="ECO:0000256" key="3">
    <source>
        <dbReference type="ARBA" id="ARBA00022692"/>
    </source>
</evidence>
<proteinExistence type="predicted"/>
<dbReference type="KEGG" id="asul:DFR86_10230"/>
<evidence type="ECO:0000256" key="2">
    <source>
        <dbReference type="ARBA" id="ARBA00022448"/>
    </source>
</evidence>
<evidence type="ECO:0000256" key="4">
    <source>
        <dbReference type="ARBA" id="ARBA00022989"/>
    </source>
</evidence>
<dbReference type="RefSeq" id="WP_110380767.1">
    <property type="nucleotide sequence ID" value="NZ_CP029288.2"/>
</dbReference>
<dbReference type="InterPro" id="IPR044880">
    <property type="entry name" value="NCX_ion-bd_dom_sf"/>
</dbReference>
<gene>
    <name evidence="9" type="ORF">DFR86_10230</name>
</gene>
<keyword evidence="3 7" id="KW-0812">Transmembrane</keyword>
<evidence type="ECO:0000313" key="9">
    <source>
        <dbReference type="EMBL" id="AWR97877.1"/>
    </source>
</evidence>
<feature type="domain" description="Sodium/calcium exchanger membrane region" evidence="8">
    <location>
        <begin position="174"/>
        <end position="310"/>
    </location>
</feature>
<evidence type="ECO:0000256" key="6">
    <source>
        <dbReference type="ARBA" id="ARBA00023136"/>
    </source>
</evidence>
<dbReference type="GO" id="GO:0015369">
    <property type="term" value="F:calcium:proton antiporter activity"/>
    <property type="evidence" value="ECO:0007669"/>
    <property type="project" value="TreeGrafter"/>
</dbReference>
<evidence type="ECO:0000256" key="5">
    <source>
        <dbReference type="ARBA" id="ARBA00023065"/>
    </source>
</evidence>
<keyword evidence="2" id="KW-0813">Transport</keyword>
<reference evidence="9 10" key="1">
    <citation type="submission" date="2018-05" db="EMBL/GenBank/DDBJ databases">
        <title>Complete Genome Sequences of Extremely Thermoacidophilic, Metal-Mobilizing Type-Strain Members of the Archaeal Family Sulfolobaceae: Acidianus brierleyi DSM-1651T, Acidianus sulfidivorans DSM-18786T, Metallosphaera hakonensis DSM-7519T, and Metallosphaera prunae DSM-10039T.</title>
        <authorList>
            <person name="Counts J.A."/>
            <person name="Kelly R.M."/>
        </authorList>
    </citation>
    <scope>NUCLEOTIDE SEQUENCE [LARGE SCALE GENOMIC DNA]</scope>
    <source>
        <strain evidence="9 10">JP7</strain>
    </source>
</reference>
<organism evidence="9 10">
    <name type="scientific">Acidianus sulfidivorans JP7</name>
    <dbReference type="NCBI Taxonomy" id="619593"/>
    <lineage>
        <taxon>Archaea</taxon>
        <taxon>Thermoproteota</taxon>
        <taxon>Thermoprotei</taxon>
        <taxon>Sulfolobales</taxon>
        <taxon>Sulfolobaceae</taxon>
        <taxon>Acidianus</taxon>
    </lineage>
</organism>
<dbReference type="PANTHER" id="PTHR31503">
    <property type="entry name" value="VACUOLAR CALCIUM ION TRANSPORTER"/>
    <property type="match status" value="1"/>
</dbReference>
<evidence type="ECO:0000256" key="1">
    <source>
        <dbReference type="ARBA" id="ARBA00004127"/>
    </source>
</evidence>
<dbReference type="AlphaFoldDB" id="A0A2U9IPG9"/>
<evidence type="ECO:0000256" key="7">
    <source>
        <dbReference type="SAM" id="Phobius"/>
    </source>
</evidence>
<evidence type="ECO:0000259" key="8">
    <source>
        <dbReference type="Pfam" id="PF01699"/>
    </source>
</evidence>
<comment type="subcellular location">
    <subcellularLocation>
        <location evidence="1">Endomembrane system</location>
        <topology evidence="1">Multi-pass membrane protein</topology>
    </subcellularLocation>
</comment>
<feature type="transmembrane region" description="Helical" evidence="7">
    <location>
        <begin position="167"/>
        <end position="189"/>
    </location>
</feature>
<dbReference type="GeneID" id="36838349"/>
<protein>
    <submittedName>
        <fullName evidence="9">Na(+)/Ca(2+) exchanging</fullName>
    </submittedName>
</protein>
<keyword evidence="6 7" id="KW-0472">Membrane</keyword>
<sequence>MLLSVVLYLIGTLICLGIASELLARGTENLEDSLGQGIAGGLILGLLTALPETIITVLALIEGKYDIALGSAIGGNVILFTFGIGLIGIVYFITWKKDATITSEYKVENNFLIANSIIMVIILIYGKIDLFSGLILIFLYIYYVYYRIKNREDSNKKEGRKEEKAPNYKLSVIELTLGCAIILGFSGYFIDYINIIAKSLNIPEVWLSLILTPIAAELEEKISGIRLAMRREDGASLALISFVGSKIENGTLLLGIIGLFTSFNLYSTLPEYLAAIVANLLGIISLYNRKISKYESMSLILVYFIIVFSSYIF</sequence>
<dbReference type="GO" id="GO:0012505">
    <property type="term" value="C:endomembrane system"/>
    <property type="evidence" value="ECO:0007669"/>
    <property type="project" value="UniProtKB-SubCell"/>
</dbReference>
<dbReference type="Gene3D" id="1.20.1420.30">
    <property type="entry name" value="NCX, central ion-binding region"/>
    <property type="match status" value="1"/>
</dbReference>
<dbReference type="InterPro" id="IPR004837">
    <property type="entry name" value="NaCa_Exmemb"/>
</dbReference>
<accession>A0A2U9IPG9</accession>
<feature type="transmembrane region" description="Helical" evidence="7">
    <location>
        <begin position="34"/>
        <end position="61"/>
    </location>
</feature>
<evidence type="ECO:0000313" key="10">
    <source>
        <dbReference type="Proteomes" id="UP000248410"/>
    </source>
</evidence>
<dbReference type="InterPro" id="IPR004713">
    <property type="entry name" value="CaH_exchang"/>
</dbReference>
<name>A0A2U9IPG9_9CREN</name>
<dbReference type="Pfam" id="PF01699">
    <property type="entry name" value="Na_Ca_ex"/>
    <property type="match status" value="2"/>
</dbReference>